<evidence type="ECO:0000259" key="7">
    <source>
        <dbReference type="SMART" id="SM00482"/>
    </source>
</evidence>
<evidence type="ECO:0000256" key="2">
    <source>
        <dbReference type="ARBA" id="ARBA00012417"/>
    </source>
</evidence>
<evidence type="ECO:0000313" key="9">
    <source>
        <dbReference type="Proteomes" id="UP000006867"/>
    </source>
</evidence>
<dbReference type="SMART" id="SM00482">
    <property type="entry name" value="POLAc"/>
    <property type="match status" value="1"/>
</dbReference>
<dbReference type="PANTHER" id="PTHR10133">
    <property type="entry name" value="DNA POLYMERASE I"/>
    <property type="match status" value="1"/>
</dbReference>
<feature type="domain" description="DNA-directed DNA polymerase family A palm" evidence="7">
    <location>
        <begin position="478"/>
        <end position="732"/>
    </location>
</feature>
<dbReference type="Gene3D" id="1.10.150.20">
    <property type="entry name" value="5' to 3' exonuclease, C-terminal subdomain"/>
    <property type="match status" value="1"/>
</dbReference>
<comment type="similarity">
    <text evidence="1">Belongs to the DNA polymerase type-A family.</text>
</comment>
<dbReference type="SMART" id="SM00474">
    <property type="entry name" value="35EXOc"/>
    <property type="match status" value="1"/>
</dbReference>
<comment type="catalytic activity">
    <reaction evidence="5">
        <text>DNA(n) + a 2'-deoxyribonucleoside 5'-triphosphate = DNA(n+1) + diphosphate</text>
        <dbReference type="Rhea" id="RHEA:22508"/>
        <dbReference type="Rhea" id="RHEA-COMP:17339"/>
        <dbReference type="Rhea" id="RHEA-COMP:17340"/>
        <dbReference type="ChEBI" id="CHEBI:33019"/>
        <dbReference type="ChEBI" id="CHEBI:61560"/>
        <dbReference type="ChEBI" id="CHEBI:173112"/>
        <dbReference type="EC" id="2.7.7.7"/>
    </reaction>
</comment>
<dbReference type="Gene3D" id="3.30.420.10">
    <property type="entry name" value="Ribonuclease H-like superfamily/Ribonuclease H"/>
    <property type="match status" value="1"/>
</dbReference>
<dbReference type="InterPro" id="IPR002562">
    <property type="entry name" value="3'-5'_exonuclease_dom"/>
</dbReference>
<dbReference type="InterPro" id="IPR001098">
    <property type="entry name" value="DNA-dir_DNA_pol_A_palm_dom"/>
</dbReference>
<feature type="domain" description="3'-5' exonuclease" evidence="6">
    <location>
        <begin position="126"/>
        <end position="318"/>
    </location>
</feature>
<keyword evidence="8" id="KW-0548">Nucleotidyltransferase</keyword>
<name>A0ABM5LYC0_BACA1</name>
<evidence type="ECO:0000256" key="3">
    <source>
        <dbReference type="ARBA" id="ARBA00020311"/>
    </source>
</evidence>
<dbReference type="EMBL" id="CP002207">
    <property type="protein sequence ID" value="ADP32870.1"/>
    <property type="molecule type" value="Genomic_DNA"/>
</dbReference>
<dbReference type="InterPro" id="IPR043502">
    <property type="entry name" value="DNA/RNA_pol_sf"/>
</dbReference>
<protein>
    <recommendedName>
        <fullName evidence="3">DNA polymerase I</fullName>
        <ecNumber evidence="2">2.7.7.7</ecNumber>
    </recommendedName>
</protein>
<dbReference type="Gene3D" id="1.20.1060.10">
    <property type="entry name" value="Taq DNA Polymerase, Chain T, domain 4"/>
    <property type="match status" value="1"/>
</dbReference>
<keyword evidence="8" id="KW-0239">DNA-directed DNA polymerase</keyword>
<evidence type="ECO:0000256" key="5">
    <source>
        <dbReference type="ARBA" id="ARBA00049244"/>
    </source>
</evidence>
<dbReference type="Pfam" id="PF00476">
    <property type="entry name" value="DNA_pol_A"/>
    <property type="match status" value="1"/>
</dbReference>
<dbReference type="InterPro" id="IPR012337">
    <property type="entry name" value="RNaseH-like_sf"/>
</dbReference>
<evidence type="ECO:0000313" key="8">
    <source>
        <dbReference type="EMBL" id="ADP32870.1"/>
    </source>
</evidence>
<dbReference type="GO" id="GO:0003887">
    <property type="term" value="F:DNA-directed DNA polymerase activity"/>
    <property type="evidence" value="ECO:0007669"/>
    <property type="project" value="UniProtKB-KW"/>
</dbReference>
<dbReference type="Gene3D" id="3.30.70.370">
    <property type="match status" value="1"/>
</dbReference>
<dbReference type="InterPro" id="IPR002298">
    <property type="entry name" value="DNA_polymerase_A"/>
</dbReference>
<dbReference type="Pfam" id="PF01612">
    <property type="entry name" value="DNA_pol_A_exo1"/>
    <property type="match status" value="1"/>
</dbReference>
<evidence type="ECO:0000256" key="1">
    <source>
        <dbReference type="ARBA" id="ARBA00007705"/>
    </source>
</evidence>
<dbReference type="InterPro" id="IPR036397">
    <property type="entry name" value="RNaseH_sf"/>
</dbReference>
<evidence type="ECO:0000256" key="4">
    <source>
        <dbReference type="ARBA" id="ARBA00022705"/>
    </source>
</evidence>
<dbReference type="RefSeq" id="WP_004429611.1">
    <property type="nucleotide sequence ID" value="NC_014639.1"/>
</dbReference>
<dbReference type="PRINTS" id="PR00868">
    <property type="entry name" value="DNAPOLI"/>
</dbReference>
<reference evidence="8 9" key="1">
    <citation type="journal article" date="2011" name="Front. Microbiol.">
        <title>Genomic signatures of strain selection and enhancement in Bacillus atrophaeus var. globigii, a historical biowarfare simulant.</title>
        <authorList>
            <person name="Gibbons H.S."/>
            <person name="Broomall S.M."/>
            <person name="McNew L.A."/>
            <person name="Daligault H."/>
            <person name="Chapman C."/>
            <person name="Bruce D."/>
            <person name="Karavis M."/>
            <person name="Krepps M."/>
            <person name="McGregor P.A."/>
            <person name="Hong C."/>
            <person name="Park K.H."/>
            <person name="Akmal A."/>
            <person name="Feldman A."/>
            <person name="Lin J.S."/>
            <person name="Chang W.E."/>
            <person name="Higgs B.W."/>
            <person name="Demirev P."/>
            <person name="Lindquist J."/>
            <person name="Liem A."/>
            <person name="Fochler E."/>
            <person name="Read T.D."/>
            <person name="Tapia R."/>
            <person name="Johnson S."/>
            <person name="Bishop-Lilly K.A."/>
            <person name="Detter C."/>
            <person name="Han C."/>
            <person name="Sozhamannan S."/>
            <person name="Rosenzweig C.N."/>
            <person name="Skowronski E.W."/>
        </authorList>
    </citation>
    <scope>NUCLEOTIDE SEQUENCE [LARGE SCALE GENOMIC DNA]</scope>
    <source>
        <strain evidence="8 9">1942</strain>
    </source>
</reference>
<keyword evidence="9" id="KW-1185">Reference proteome</keyword>
<dbReference type="Proteomes" id="UP000006867">
    <property type="component" value="Chromosome"/>
</dbReference>
<organism evidence="8 9">
    <name type="scientific">Bacillus atrophaeus (strain 1942)</name>
    <dbReference type="NCBI Taxonomy" id="720555"/>
    <lineage>
        <taxon>Bacteria</taxon>
        <taxon>Bacillati</taxon>
        <taxon>Bacillota</taxon>
        <taxon>Bacilli</taxon>
        <taxon>Bacillales</taxon>
        <taxon>Bacillaceae</taxon>
        <taxon>Bacillus</taxon>
    </lineage>
</organism>
<keyword evidence="4" id="KW-0235">DNA replication</keyword>
<proteinExistence type="inferred from homology"/>
<evidence type="ECO:0000259" key="6">
    <source>
        <dbReference type="SMART" id="SM00474"/>
    </source>
</evidence>
<dbReference type="CDD" id="cd06139">
    <property type="entry name" value="DNA_polA_I_Ecoli_like_exo"/>
    <property type="match status" value="1"/>
</dbReference>
<accession>A0ABM5LYC0</accession>
<dbReference type="PANTHER" id="PTHR10133:SF27">
    <property type="entry name" value="DNA POLYMERASE NU"/>
    <property type="match status" value="1"/>
</dbReference>
<dbReference type="SUPFAM" id="SSF53098">
    <property type="entry name" value="Ribonuclease H-like"/>
    <property type="match status" value="1"/>
</dbReference>
<dbReference type="SUPFAM" id="SSF56672">
    <property type="entry name" value="DNA/RNA polymerases"/>
    <property type="match status" value="1"/>
</dbReference>
<gene>
    <name evidence="8" type="ordered locus">BATR1942_09685</name>
</gene>
<dbReference type="EC" id="2.7.7.7" evidence="2"/>
<keyword evidence="8" id="KW-0808">Transferase</keyword>
<sequence>MEFFKGVSFETGTKGDALARVSEAQKKKELKNYEPTWEEVWLTGYPSTTGKHKNGIFQTKITPKDKDRLLDVKTAIEAGQLGMGVESLKKFSKAHALNLYKQLAEARKAEIIKGYLANMPENYHTVNTHEGMEWVLSLFEDSYALGAEVALDTETTGVEWWDRTVGLSLTFEFGDVEENFYIPYGHTSDHEQLTRGYVMKKLKPHLEKKGTKLVLHNSKFDSHMLLKDGITIRNNIYFDTMIAHSVLNENDEKGLKAIATKYGRFFGFEDKSMSFGELFSNKPEAFYSNESMELCTFYACKDTHLCLKLYKWQLSMMKKQPKLYDVYFNYEQPLTPAVLAMEETGFEIDFSFADMYKTELQAEVSDLEQKMTRRFGEINLNSPAQLSALLYDELKLPDISGKRKADAKTLQKLVKHESDLKLILEYRDLNKLLTTYVEPLPEKVNKNTGKLHSSFNQSATVTSRFASKDPNLQNLPPKARKLIVAPKGYLIFGIDYSQIEPRTLAHMSGDAGLQYPYLNNIDLYASLASKIFKLPYEACLEADGETYKKAGLPKHPRKMMKVGLLAVMYGITVPSLAESLGISVPEAQKFMDDFYSSYPEMTAWMAKQVAHADETGYVETMQGRKRRFIGHTVIAKHYHALHAKVVNILGREPENIWREPLPRNLKKQYWEVNKDYQRVARMSVNAIIQGSAALMLKKAMIAVNAHLERKGAGWKMMATIHDELLFLIPEAVTPEEIIEIENIMKDVVKLDVPLKVDTEVMIRWGEGIPFAEWVEKGCGRKPFEEVA</sequence>